<dbReference type="EMBL" id="JAIWYP010000007">
    <property type="protein sequence ID" value="KAH3793366.1"/>
    <property type="molecule type" value="Genomic_DNA"/>
</dbReference>
<evidence type="ECO:0000313" key="1">
    <source>
        <dbReference type="EMBL" id="KAH3793366.1"/>
    </source>
</evidence>
<sequence length="78" mass="8506">MSVLKCTLISYIVLSNYAITVTQVYLNAVNYDDDDADAYDVGDDDDGDDDGDSDIVVGCWSRDRKVPGSNPAWGTGFF</sequence>
<proteinExistence type="predicted"/>
<evidence type="ECO:0000313" key="2">
    <source>
        <dbReference type="Proteomes" id="UP000828390"/>
    </source>
</evidence>
<keyword evidence="2" id="KW-1185">Reference proteome</keyword>
<organism evidence="1 2">
    <name type="scientific">Dreissena polymorpha</name>
    <name type="common">Zebra mussel</name>
    <name type="synonym">Mytilus polymorpha</name>
    <dbReference type="NCBI Taxonomy" id="45954"/>
    <lineage>
        <taxon>Eukaryota</taxon>
        <taxon>Metazoa</taxon>
        <taxon>Spiralia</taxon>
        <taxon>Lophotrochozoa</taxon>
        <taxon>Mollusca</taxon>
        <taxon>Bivalvia</taxon>
        <taxon>Autobranchia</taxon>
        <taxon>Heteroconchia</taxon>
        <taxon>Euheterodonta</taxon>
        <taxon>Imparidentia</taxon>
        <taxon>Neoheterodontei</taxon>
        <taxon>Myida</taxon>
        <taxon>Dreissenoidea</taxon>
        <taxon>Dreissenidae</taxon>
        <taxon>Dreissena</taxon>
    </lineage>
</organism>
<comment type="caution">
    <text evidence="1">The sequence shown here is derived from an EMBL/GenBank/DDBJ whole genome shotgun (WGS) entry which is preliminary data.</text>
</comment>
<dbReference type="AlphaFoldDB" id="A0A9D4F8S3"/>
<protein>
    <submittedName>
        <fullName evidence="1">Uncharacterized protein</fullName>
    </submittedName>
</protein>
<reference evidence="1" key="2">
    <citation type="submission" date="2020-11" db="EMBL/GenBank/DDBJ databases">
        <authorList>
            <person name="McCartney M.A."/>
            <person name="Auch B."/>
            <person name="Kono T."/>
            <person name="Mallez S."/>
            <person name="Becker A."/>
            <person name="Gohl D.M."/>
            <person name="Silverstein K.A.T."/>
            <person name="Koren S."/>
            <person name="Bechman K.B."/>
            <person name="Herman A."/>
            <person name="Abrahante J.E."/>
            <person name="Garbe J."/>
        </authorList>
    </citation>
    <scope>NUCLEOTIDE SEQUENCE</scope>
    <source>
        <strain evidence="1">Duluth1</strain>
        <tissue evidence="1">Whole animal</tissue>
    </source>
</reference>
<gene>
    <name evidence="1" type="ORF">DPMN_146874</name>
</gene>
<accession>A0A9D4F8S3</accession>
<name>A0A9D4F8S3_DREPO</name>
<reference evidence="1" key="1">
    <citation type="journal article" date="2019" name="bioRxiv">
        <title>The Genome of the Zebra Mussel, Dreissena polymorpha: A Resource for Invasive Species Research.</title>
        <authorList>
            <person name="McCartney M.A."/>
            <person name="Auch B."/>
            <person name="Kono T."/>
            <person name="Mallez S."/>
            <person name="Zhang Y."/>
            <person name="Obille A."/>
            <person name="Becker A."/>
            <person name="Abrahante J.E."/>
            <person name="Garbe J."/>
            <person name="Badalamenti J.P."/>
            <person name="Herman A."/>
            <person name="Mangelson H."/>
            <person name="Liachko I."/>
            <person name="Sullivan S."/>
            <person name="Sone E.D."/>
            <person name="Koren S."/>
            <person name="Silverstein K.A.T."/>
            <person name="Beckman K.B."/>
            <person name="Gohl D.M."/>
        </authorList>
    </citation>
    <scope>NUCLEOTIDE SEQUENCE</scope>
    <source>
        <strain evidence="1">Duluth1</strain>
        <tissue evidence="1">Whole animal</tissue>
    </source>
</reference>
<dbReference type="Proteomes" id="UP000828390">
    <property type="component" value="Unassembled WGS sequence"/>
</dbReference>